<name>A0ABZ0M2G6_9ACTN</name>
<proteinExistence type="predicted"/>
<dbReference type="RefSeq" id="WP_318108692.1">
    <property type="nucleotide sequence ID" value="NZ_CP137573.1"/>
</dbReference>
<evidence type="ECO:0000256" key="1">
    <source>
        <dbReference type="SAM" id="MobiDB-lite"/>
    </source>
</evidence>
<feature type="region of interest" description="Disordered" evidence="1">
    <location>
        <begin position="75"/>
        <end position="108"/>
    </location>
</feature>
<accession>A0ABZ0M2G6</accession>
<sequence length="108" mass="11286">MIISHVIDDGVLHVKILRDLDITNRAAAALQIEALVSAHRPASVTVELPAGPPSPATLSALARAQRMCQSMSVPLTATSPGSSEAYLEGIGAGNPGSRRLHFGARQDH</sequence>
<reference evidence="2 3" key="1">
    <citation type="submission" date="2023-10" db="EMBL/GenBank/DDBJ databases">
        <title>The genome sequence of Streptomyces sp. HUAS YS2.</title>
        <authorList>
            <person name="Mo P."/>
        </authorList>
    </citation>
    <scope>NUCLEOTIDE SEQUENCE [LARGE SCALE GENOMIC DNA]</scope>
    <source>
        <strain evidence="2 3">HUAS YS2</strain>
    </source>
</reference>
<organism evidence="2 3">
    <name type="scientific">Streptomyces solicathayae</name>
    <dbReference type="NCBI Taxonomy" id="3081768"/>
    <lineage>
        <taxon>Bacteria</taxon>
        <taxon>Bacillati</taxon>
        <taxon>Actinomycetota</taxon>
        <taxon>Actinomycetes</taxon>
        <taxon>Kitasatosporales</taxon>
        <taxon>Streptomycetaceae</taxon>
        <taxon>Streptomyces</taxon>
    </lineage>
</organism>
<gene>
    <name evidence="2" type="ORF">R2D22_32740</name>
</gene>
<dbReference type="EMBL" id="CP137573">
    <property type="protein sequence ID" value="WOX25894.1"/>
    <property type="molecule type" value="Genomic_DNA"/>
</dbReference>
<evidence type="ECO:0000313" key="2">
    <source>
        <dbReference type="EMBL" id="WOX25894.1"/>
    </source>
</evidence>
<dbReference type="Proteomes" id="UP001301731">
    <property type="component" value="Chromosome"/>
</dbReference>
<protein>
    <submittedName>
        <fullName evidence="2">Uncharacterized protein</fullName>
    </submittedName>
</protein>
<evidence type="ECO:0000313" key="3">
    <source>
        <dbReference type="Proteomes" id="UP001301731"/>
    </source>
</evidence>
<keyword evidence="3" id="KW-1185">Reference proteome</keyword>